<organism evidence="2 3">
    <name type="scientific">Meloidogyne enterolobii</name>
    <name type="common">Root-knot nematode worm</name>
    <name type="synonym">Meloidogyne mayaguensis</name>
    <dbReference type="NCBI Taxonomy" id="390850"/>
    <lineage>
        <taxon>Eukaryota</taxon>
        <taxon>Metazoa</taxon>
        <taxon>Ecdysozoa</taxon>
        <taxon>Nematoda</taxon>
        <taxon>Chromadorea</taxon>
        <taxon>Rhabditida</taxon>
        <taxon>Tylenchina</taxon>
        <taxon>Tylenchomorpha</taxon>
        <taxon>Tylenchoidea</taxon>
        <taxon>Meloidogynidae</taxon>
        <taxon>Meloidogyninae</taxon>
        <taxon>Meloidogyne</taxon>
    </lineage>
</organism>
<feature type="region of interest" description="Disordered" evidence="1">
    <location>
        <begin position="255"/>
        <end position="276"/>
    </location>
</feature>
<gene>
    <name evidence="2" type="ORF">MENT_LOCUS18414</name>
</gene>
<dbReference type="AlphaFoldDB" id="A0A6V7UX26"/>
<reference evidence="2 3" key="1">
    <citation type="submission" date="2020-08" db="EMBL/GenBank/DDBJ databases">
        <authorList>
            <person name="Koutsovoulos G."/>
            <person name="Danchin GJ E."/>
        </authorList>
    </citation>
    <scope>NUCLEOTIDE SEQUENCE [LARGE SCALE GENOMIC DNA]</scope>
</reference>
<evidence type="ECO:0000256" key="1">
    <source>
        <dbReference type="SAM" id="MobiDB-lite"/>
    </source>
</evidence>
<proteinExistence type="predicted"/>
<protein>
    <submittedName>
        <fullName evidence="2">Uncharacterized protein</fullName>
    </submittedName>
</protein>
<dbReference type="EMBL" id="CAJEWN010000124">
    <property type="protein sequence ID" value="CAD2167138.1"/>
    <property type="molecule type" value="Genomic_DNA"/>
</dbReference>
<dbReference type="OrthoDB" id="5872028at2759"/>
<sequence>MNEKIPLVGRSISSLVPNKVNEVEEPASPPVPSTIKLEHGCFITFQAEELANRPKNFTAPFELEIEVESLEICAVRCYQDGCTGALFHSHNKSCVLGYEDKHFCDSKPIISRFRHLEQLKNINPLWIHCVNCRKSRSQSSNRRFRRSLPLNNSTTNVGGGGQKIIKQKSKDIDTKNTTVLPKTAPTIPSTILTKILVTTTIPSVIQKASSLSTKSLENGTAPTIPNINIETTSNSTIKTITSTLPSISTTISTTTITNTSTTPTPSSTPLLNTSKTDTPIKTEKLHVNNSGKGPETIKLDNACFITFQAEPLANRPSHHKAPFELKLDVESIEVCAIRCYQDGCTGAIFNKTSNTCELSYDDKYFCSSAPIISRFAHLANLRHLNVLWIHCVNCRPEVNRKTGIFDENKNSSKKI</sequence>
<accession>A0A6V7UX26</accession>
<evidence type="ECO:0000313" key="3">
    <source>
        <dbReference type="Proteomes" id="UP000580250"/>
    </source>
</evidence>
<evidence type="ECO:0000313" key="2">
    <source>
        <dbReference type="EMBL" id="CAD2167138.1"/>
    </source>
</evidence>
<comment type="caution">
    <text evidence="2">The sequence shown here is derived from an EMBL/GenBank/DDBJ whole genome shotgun (WGS) entry which is preliminary data.</text>
</comment>
<dbReference type="Proteomes" id="UP000580250">
    <property type="component" value="Unassembled WGS sequence"/>
</dbReference>
<name>A0A6V7UX26_MELEN</name>